<organism evidence="1 2">
    <name type="scientific">Oleiphilus messinensis</name>
    <dbReference type="NCBI Taxonomy" id="141451"/>
    <lineage>
        <taxon>Bacteria</taxon>
        <taxon>Pseudomonadati</taxon>
        <taxon>Pseudomonadota</taxon>
        <taxon>Gammaproteobacteria</taxon>
        <taxon>Oceanospirillales</taxon>
        <taxon>Oleiphilaceae</taxon>
        <taxon>Oleiphilus</taxon>
    </lineage>
</organism>
<gene>
    <name evidence="1" type="ORF">OLMES_5374</name>
</gene>
<evidence type="ECO:0008006" key="3">
    <source>
        <dbReference type="Google" id="ProtNLM"/>
    </source>
</evidence>
<sequence length="407" mass="46123">MNWFFRILLLGTTAVSGCAHICNTQYDTEQKKFITFIAAEEAFAKKLNDSFQKEEETSGIPHKIISVSGAAYGIGSVVDFNNYENLATICDLNGLEVVHSSFGQTWPDRDSELTATIELDSGELTKKFGDLVIGIGLDYSNPATYRYLDLQQKLIPSLDLEERLRSADCYERLQGHKVLLIKGVISGKKEISVGKNFETGANVKTHNTSLFKFQYIDKDNFRRIDKEAKQLYMIATLIDGTSFQSAETEDSSGVNQTFKEPTNTDIDTFLRKKERDITWIMSPSPNNNGTYWFKSSTGDYLHCPTGGTLMTYGQGGDWIVDQLPDGQVKIRCYRNQRDTQLWLHRPEGRPSVLLYDTDNNDTVIGNKWFLLDTNDNQIQSTNEPISIRIMSWKGDYLPRSLINSSRQ</sequence>
<evidence type="ECO:0000313" key="1">
    <source>
        <dbReference type="EMBL" id="ARU59354.1"/>
    </source>
</evidence>
<dbReference type="Proteomes" id="UP000196027">
    <property type="component" value="Chromosome"/>
</dbReference>
<evidence type="ECO:0000313" key="2">
    <source>
        <dbReference type="Proteomes" id="UP000196027"/>
    </source>
</evidence>
<accession>A0A1Y0IIY6</accession>
<dbReference type="AlphaFoldDB" id="A0A1Y0IIY6"/>
<proteinExistence type="predicted"/>
<dbReference type="KEGG" id="ome:OLMES_5374"/>
<dbReference type="SUPFAM" id="SSF50405">
    <property type="entry name" value="Actin-crosslinking proteins"/>
    <property type="match status" value="1"/>
</dbReference>
<dbReference type="PROSITE" id="PS51257">
    <property type="entry name" value="PROKAR_LIPOPROTEIN"/>
    <property type="match status" value="1"/>
</dbReference>
<name>A0A1Y0IIY6_9GAMM</name>
<keyword evidence="2" id="KW-1185">Reference proteome</keyword>
<dbReference type="EMBL" id="CP021425">
    <property type="protein sequence ID" value="ARU59354.1"/>
    <property type="molecule type" value="Genomic_DNA"/>
</dbReference>
<protein>
    <recommendedName>
        <fullName evidence="3">Lipoprotein</fullName>
    </recommendedName>
</protein>
<dbReference type="InterPro" id="IPR008999">
    <property type="entry name" value="Actin-crosslinking"/>
</dbReference>
<reference evidence="1 2" key="1">
    <citation type="submission" date="2017-05" db="EMBL/GenBank/DDBJ databases">
        <title>Genomic insights into alkan degradation activity of Oleiphilus messinensis.</title>
        <authorList>
            <person name="Kozyavkin S.A."/>
            <person name="Slesarev A.I."/>
            <person name="Golyshin P.N."/>
            <person name="Korzhenkov A."/>
            <person name="Golyshina O.N."/>
            <person name="Toshchakov S.V."/>
        </authorList>
    </citation>
    <scope>NUCLEOTIDE SEQUENCE [LARGE SCALE GENOMIC DNA]</scope>
    <source>
        <strain evidence="1 2">ME102</strain>
    </source>
</reference>